<dbReference type="Pfam" id="PF04982">
    <property type="entry name" value="TM_HPP"/>
    <property type="match status" value="1"/>
</dbReference>
<feature type="region of interest" description="Disordered" evidence="1">
    <location>
        <begin position="239"/>
        <end position="308"/>
    </location>
</feature>
<sequence>MAQSGFAQHVLHFNPDRYLNPFIPGNQLSRLPRPISHFLGYRPNGSSPEPVPILQWLSAFVATIAGLCAVAAAYTHSPGLDKYQPPVLIASLGATAVLDYNTIRSPLSQPRNAILGHTLSATMGVAVSKLFQLSPHFTAGSDLTWVSAAIGCGAASVVMSMTGTVHPPGGATAVLASSDAGIRALGWTYIAVVLVGALIMNVVALLFNNLFRQYPVYWWTSADLGSKLPVPLQSKALREARKMSKGNKDAEKASAEDEEIDESHGAKLEKKVSSTDSDRTLQRHLSKDDVSSTASDQEDGRLKQGSSYPEIQVNAFGLSIPSHITLSQEEERVLKGLQARLENSQTSD</sequence>
<keyword evidence="2" id="KW-0472">Membrane</keyword>
<evidence type="ECO:0000256" key="2">
    <source>
        <dbReference type="SAM" id="Phobius"/>
    </source>
</evidence>
<keyword evidence="2" id="KW-1133">Transmembrane helix</keyword>
<reference evidence="4 5" key="1">
    <citation type="submission" date="2023-11" db="EMBL/GenBank/DDBJ databases">
        <title>An acidophilic fungus is an integral part of prey digestion in a carnivorous sundew plant.</title>
        <authorList>
            <person name="Tsai I.J."/>
        </authorList>
    </citation>
    <scope>NUCLEOTIDE SEQUENCE [LARGE SCALE GENOMIC DNA]</scope>
    <source>
        <strain evidence="4">169a</strain>
    </source>
</reference>
<feature type="compositionally biased region" description="Basic and acidic residues" evidence="1">
    <location>
        <begin position="239"/>
        <end position="255"/>
    </location>
</feature>
<keyword evidence="2" id="KW-0812">Transmembrane</keyword>
<protein>
    <recommendedName>
        <fullName evidence="3">HPP transmembrane region domain-containing protein</fullName>
    </recommendedName>
</protein>
<keyword evidence="5" id="KW-1185">Reference proteome</keyword>
<feature type="transmembrane region" description="Helical" evidence="2">
    <location>
        <begin position="53"/>
        <end position="75"/>
    </location>
</feature>
<feature type="transmembrane region" description="Helical" evidence="2">
    <location>
        <begin position="186"/>
        <end position="207"/>
    </location>
</feature>
<feature type="compositionally biased region" description="Basic and acidic residues" evidence="1">
    <location>
        <begin position="262"/>
        <end position="290"/>
    </location>
</feature>
<gene>
    <name evidence="4" type="ORF">R9X50_00365200</name>
</gene>
<feature type="transmembrane region" description="Helical" evidence="2">
    <location>
        <begin position="143"/>
        <end position="166"/>
    </location>
</feature>
<evidence type="ECO:0000313" key="5">
    <source>
        <dbReference type="Proteomes" id="UP001303373"/>
    </source>
</evidence>
<dbReference type="InterPro" id="IPR058581">
    <property type="entry name" value="TM_HPP"/>
</dbReference>
<organism evidence="4 5">
    <name type="scientific">Acrodontium crateriforme</name>
    <dbReference type="NCBI Taxonomy" id="150365"/>
    <lineage>
        <taxon>Eukaryota</taxon>
        <taxon>Fungi</taxon>
        <taxon>Dikarya</taxon>
        <taxon>Ascomycota</taxon>
        <taxon>Pezizomycotina</taxon>
        <taxon>Dothideomycetes</taxon>
        <taxon>Dothideomycetidae</taxon>
        <taxon>Mycosphaerellales</taxon>
        <taxon>Teratosphaeriaceae</taxon>
        <taxon>Acrodontium</taxon>
    </lineage>
</organism>
<dbReference type="Proteomes" id="UP001303373">
    <property type="component" value="Chromosome 5"/>
</dbReference>
<evidence type="ECO:0000259" key="3">
    <source>
        <dbReference type="Pfam" id="PF04982"/>
    </source>
</evidence>
<evidence type="ECO:0000313" key="4">
    <source>
        <dbReference type="EMBL" id="WPH00822.1"/>
    </source>
</evidence>
<dbReference type="InterPro" id="IPR007065">
    <property type="entry name" value="HPP"/>
</dbReference>
<accession>A0AAQ3M2X0</accession>
<proteinExistence type="predicted"/>
<evidence type="ECO:0000256" key="1">
    <source>
        <dbReference type="SAM" id="MobiDB-lite"/>
    </source>
</evidence>
<dbReference type="PANTHER" id="PTHR33741:SF5">
    <property type="entry name" value="TRANSMEMBRANE PROTEIN DDB_G0269096-RELATED"/>
    <property type="match status" value="1"/>
</dbReference>
<feature type="domain" description="HPP transmembrane region" evidence="3">
    <location>
        <begin position="50"/>
        <end position="215"/>
    </location>
</feature>
<dbReference type="EMBL" id="CP138584">
    <property type="protein sequence ID" value="WPH00822.1"/>
    <property type="molecule type" value="Genomic_DNA"/>
</dbReference>
<name>A0AAQ3M2X0_9PEZI</name>
<dbReference type="AlphaFoldDB" id="A0AAQ3M2X0"/>
<dbReference type="PANTHER" id="PTHR33741">
    <property type="entry name" value="TRANSMEMBRANE PROTEIN DDB_G0269096-RELATED"/>
    <property type="match status" value="1"/>
</dbReference>